<reference evidence="2 3" key="1">
    <citation type="journal article" date="2019" name="G3 (Bethesda)">
        <title>Sequencing of a Wild Apple (Malus baccata) Genome Unravels the Differences Between Cultivated and Wild Apple Species Regarding Disease Resistance and Cold Tolerance.</title>
        <authorList>
            <person name="Chen X."/>
        </authorList>
    </citation>
    <scope>NUCLEOTIDE SEQUENCE [LARGE SCALE GENOMIC DNA]</scope>
    <source>
        <strain evidence="3">cv. Shandingzi</strain>
        <tissue evidence="2">Leaves</tissue>
    </source>
</reference>
<dbReference type="Proteomes" id="UP000315295">
    <property type="component" value="Unassembled WGS sequence"/>
</dbReference>
<dbReference type="EMBL" id="VIEB01000520">
    <property type="protein sequence ID" value="TQD87934.1"/>
    <property type="molecule type" value="Genomic_DNA"/>
</dbReference>
<protein>
    <recommendedName>
        <fullName evidence="4">Secreted protein</fullName>
    </recommendedName>
</protein>
<feature type="chain" id="PRO_5022115423" description="Secreted protein" evidence="1">
    <location>
        <begin position="21"/>
        <end position="75"/>
    </location>
</feature>
<name>A0A540LN77_MALBA</name>
<sequence>MTKKGIRLLEVHFFFSLASTVDHSLLCDASKLHTAKSQFHTLCTSAILARIRSNTIQHRNIRTESNWTPAISSDQ</sequence>
<evidence type="ECO:0000256" key="1">
    <source>
        <dbReference type="SAM" id="SignalP"/>
    </source>
</evidence>
<accession>A0A540LN77</accession>
<organism evidence="2 3">
    <name type="scientific">Malus baccata</name>
    <name type="common">Siberian crab apple</name>
    <name type="synonym">Pyrus baccata</name>
    <dbReference type="NCBI Taxonomy" id="106549"/>
    <lineage>
        <taxon>Eukaryota</taxon>
        <taxon>Viridiplantae</taxon>
        <taxon>Streptophyta</taxon>
        <taxon>Embryophyta</taxon>
        <taxon>Tracheophyta</taxon>
        <taxon>Spermatophyta</taxon>
        <taxon>Magnoliopsida</taxon>
        <taxon>eudicotyledons</taxon>
        <taxon>Gunneridae</taxon>
        <taxon>Pentapetalae</taxon>
        <taxon>rosids</taxon>
        <taxon>fabids</taxon>
        <taxon>Rosales</taxon>
        <taxon>Rosaceae</taxon>
        <taxon>Amygdaloideae</taxon>
        <taxon>Maleae</taxon>
        <taxon>Malus</taxon>
    </lineage>
</organism>
<keyword evidence="3" id="KW-1185">Reference proteome</keyword>
<gene>
    <name evidence="2" type="ORF">C1H46_026498</name>
</gene>
<keyword evidence="1" id="KW-0732">Signal</keyword>
<evidence type="ECO:0000313" key="3">
    <source>
        <dbReference type="Proteomes" id="UP000315295"/>
    </source>
</evidence>
<evidence type="ECO:0000313" key="2">
    <source>
        <dbReference type="EMBL" id="TQD87934.1"/>
    </source>
</evidence>
<dbReference type="AlphaFoldDB" id="A0A540LN77"/>
<proteinExistence type="predicted"/>
<feature type="signal peptide" evidence="1">
    <location>
        <begin position="1"/>
        <end position="20"/>
    </location>
</feature>
<evidence type="ECO:0008006" key="4">
    <source>
        <dbReference type="Google" id="ProtNLM"/>
    </source>
</evidence>
<comment type="caution">
    <text evidence="2">The sequence shown here is derived from an EMBL/GenBank/DDBJ whole genome shotgun (WGS) entry which is preliminary data.</text>
</comment>